<comment type="similarity">
    <text evidence="3">Belongs to the bacterial ribosomal protein bS16 family.</text>
</comment>
<dbReference type="Proteomes" id="UP000092626">
    <property type="component" value="Unassembled WGS sequence"/>
</dbReference>
<dbReference type="PATRIC" id="fig|505345.6.peg.1294"/>
<evidence type="ECO:0000256" key="1">
    <source>
        <dbReference type="ARBA" id="ARBA00022980"/>
    </source>
</evidence>
<evidence type="ECO:0000313" key="4">
    <source>
        <dbReference type="EMBL" id="OBW93679.1"/>
    </source>
</evidence>
<evidence type="ECO:0000313" key="6">
    <source>
        <dbReference type="EMBL" id="OBX08183.1"/>
    </source>
</evidence>
<dbReference type="GO" id="GO:0005737">
    <property type="term" value="C:cytoplasm"/>
    <property type="evidence" value="ECO:0007669"/>
    <property type="project" value="UniProtKB-ARBA"/>
</dbReference>
<dbReference type="GO" id="GO:0006412">
    <property type="term" value="P:translation"/>
    <property type="evidence" value="ECO:0007669"/>
    <property type="project" value="UniProtKB-UniRule"/>
</dbReference>
<dbReference type="EMBL" id="JTJS01000061">
    <property type="protein sequence ID" value="OBX08183.1"/>
    <property type="molecule type" value="Genomic_DNA"/>
</dbReference>
<dbReference type="PANTHER" id="PTHR12919">
    <property type="entry name" value="30S RIBOSOMAL PROTEIN S16"/>
    <property type="match status" value="1"/>
</dbReference>
<gene>
    <name evidence="3 5" type="primary">rpsP</name>
    <name evidence="4" type="ORF">QV01_01925</name>
    <name evidence="5" type="ORF">QV06_06340</name>
    <name evidence="6" type="ORF">QV07_06230</name>
</gene>
<dbReference type="EMBL" id="JTJM01000007">
    <property type="protein sequence ID" value="OBW93679.1"/>
    <property type="molecule type" value="Genomic_DNA"/>
</dbReference>
<keyword evidence="9" id="KW-1185">Reference proteome</keyword>
<dbReference type="EMBL" id="JTJR01000025">
    <property type="protein sequence ID" value="OBX04515.1"/>
    <property type="molecule type" value="Genomic_DNA"/>
</dbReference>
<dbReference type="InterPro" id="IPR023803">
    <property type="entry name" value="Ribosomal_bS16_dom_sf"/>
</dbReference>
<sequence>MVTIRLSRGGAKKRPFYQIVVADSRCPRDGRFIERIGFFNPIAAGKAERLRIDLDRVNEWVGKGASLSDRVASLVKEAQKAA</sequence>
<dbReference type="PANTHER" id="PTHR12919:SF20">
    <property type="entry name" value="SMALL RIBOSOMAL SUBUNIT PROTEIN BS16M"/>
    <property type="match status" value="1"/>
</dbReference>
<evidence type="ECO:0000256" key="3">
    <source>
        <dbReference type="HAMAP-Rule" id="MF_00385"/>
    </source>
</evidence>
<keyword evidence="1 3" id="KW-0689">Ribosomal protein</keyword>
<protein>
    <recommendedName>
        <fullName evidence="3">Small ribosomal subunit protein bS16</fullName>
    </recommendedName>
</protein>
<evidence type="ECO:0000256" key="2">
    <source>
        <dbReference type="ARBA" id="ARBA00023274"/>
    </source>
</evidence>
<dbReference type="FunFam" id="3.30.1320.10:FF:000001">
    <property type="entry name" value="30S ribosomal protein S16"/>
    <property type="match status" value="1"/>
</dbReference>
<accession>A0A1A7PTM4</accession>
<name>A0A1A7PTM4_9PAST</name>
<dbReference type="GO" id="GO:0015935">
    <property type="term" value="C:small ribosomal subunit"/>
    <property type="evidence" value="ECO:0007669"/>
    <property type="project" value="TreeGrafter"/>
</dbReference>
<dbReference type="SUPFAM" id="SSF54565">
    <property type="entry name" value="Ribosomal protein S16"/>
    <property type="match status" value="1"/>
</dbReference>
<dbReference type="RefSeq" id="WP_065234646.1">
    <property type="nucleotide sequence ID" value="NZ_JTJM01000007.1"/>
</dbReference>
<dbReference type="Pfam" id="PF00886">
    <property type="entry name" value="Ribosomal_S16"/>
    <property type="match status" value="1"/>
</dbReference>
<proteinExistence type="inferred from homology"/>
<evidence type="ECO:0000313" key="7">
    <source>
        <dbReference type="Proteomes" id="UP000092626"/>
    </source>
</evidence>
<reference evidence="7 8" key="1">
    <citation type="submission" date="2014-11" db="EMBL/GenBank/DDBJ databases">
        <title>Pan-genome of Gallibacterium spp.</title>
        <authorList>
            <person name="Kudirkiene E."/>
            <person name="Bojesen A.M."/>
        </authorList>
    </citation>
    <scope>NUCLEOTIDE SEQUENCE [LARGE SCALE GENOMIC DNA]</scope>
    <source>
        <strain evidence="5 7">59/S3/89</strain>
        <strain evidence="4 9">F151</strain>
        <strain evidence="6 8">F298</strain>
    </source>
</reference>
<dbReference type="AlphaFoldDB" id="A0A1A7PTM4"/>
<dbReference type="Proteomes" id="UP000243168">
    <property type="component" value="Unassembled WGS sequence"/>
</dbReference>
<dbReference type="PROSITE" id="PS00732">
    <property type="entry name" value="RIBOSOMAL_S16"/>
    <property type="match status" value="1"/>
</dbReference>
<dbReference type="NCBIfam" id="TIGR00002">
    <property type="entry name" value="S16"/>
    <property type="match status" value="1"/>
</dbReference>
<dbReference type="Gene3D" id="3.30.1320.10">
    <property type="match status" value="1"/>
</dbReference>
<dbReference type="InterPro" id="IPR000307">
    <property type="entry name" value="Ribosomal_bS16"/>
</dbReference>
<evidence type="ECO:0000313" key="5">
    <source>
        <dbReference type="EMBL" id="OBX04515.1"/>
    </source>
</evidence>
<evidence type="ECO:0000313" key="9">
    <source>
        <dbReference type="Proteomes" id="UP000243558"/>
    </source>
</evidence>
<dbReference type="InterPro" id="IPR020592">
    <property type="entry name" value="Ribosomal_bS16_CS"/>
</dbReference>
<comment type="caution">
    <text evidence="5">The sequence shown here is derived from an EMBL/GenBank/DDBJ whole genome shotgun (WGS) entry which is preliminary data.</text>
</comment>
<keyword evidence="2 3" id="KW-0687">Ribonucleoprotein</keyword>
<dbReference type="GO" id="GO:0003735">
    <property type="term" value="F:structural constituent of ribosome"/>
    <property type="evidence" value="ECO:0007669"/>
    <property type="project" value="InterPro"/>
</dbReference>
<dbReference type="STRING" id="505345.QV06_06340"/>
<dbReference type="HAMAP" id="MF_00385">
    <property type="entry name" value="Ribosomal_bS16"/>
    <property type="match status" value="1"/>
</dbReference>
<organism evidence="5 7">
    <name type="scientific">Gallibacterium genomosp. 3</name>
    <dbReference type="NCBI Taxonomy" id="505345"/>
    <lineage>
        <taxon>Bacteria</taxon>
        <taxon>Pseudomonadati</taxon>
        <taxon>Pseudomonadota</taxon>
        <taxon>Gammaproteobacteria</taxon>
        <taxon>Pasteurellales</taxon>
        <taxon>Pasteurellaceae</taxon>
        <taxon>Gallibacterium</taxon>
    </lineage>
</organism>
<evidence type="ECO:0000313" key="8">
    <source>
        <dbReference type="Proteomes" id="UP000243168"/>
    </source>
</evidence>
<dbReference type="Proteomes" id="UP000243558">
    <property type="component" value="Unassembled WGS sequence"/>
</dbReference>
<dbReference type="OrthoDB" id="9807878at2"/>